<organism evidence="1">
    <name type="scientific">Cucumis melo</name>
    <name type="common">Muskmelon</name>
    <dbReference type="NCBI Taxonomy" id="3656"/>
    <lineage>
        <taxon>Eukaryota</taxon>
        <taxon>Viridiplantae</taxon>
        <taxon>Streptophyta</taxon>
        <taxon>Embryophyta</taxon>
        <taxon>Tracheophyta</taxon>
        <taxon>Spermatophyta</taxon>
        <taxon>Magnoliopsida</taxon>
        <taxon>eudicotyledons</taxon>
        <taxon>Gunneridae</taxon>
        <taxon>Pentapetalae</taxon>
        <taxon>rosids</taxon>
        <taxon>fabids</taxon>
        <taxon>Cucurbitales</taxon>
        <taxon>Cucurbitaceae</taxon>
        <taxon>Benincaseae</taxon>
        <taxon>Cucumis</taxon>
    </lineage>
</organism>
<reference evidence="1" key="1">
    <citation type="submission" date="2023-03" db="UniProtKB">
        <authorList>
            <consortium name="EnsemblPlants"/>
        </authorList>
    </citation>
    <scope>IDENTIFICATION</scope>
</reference>
<dbReference type="Gramene" id="MELO3C027887.2.1">
    <property type="protein sequence ID" value="MELO3C027887.2.1"/>
    <property type="gene ID" value="MELO3C027887.2"/>
</dbReference>
<accession>A0A9I9E2Z4</accession>
<evidence type="ECO:0000313" key="1">
    <source>
        <dbReference type="EnsemblPlants" id="MELO3C027887.2.1"/>
    </source>
</evidence>
<dbReference type="AlphaFoldDB" id="A0A9I9E2Z4"/>
<dbReference type="EnsemblPlants" id="MELO3C027887.2.1">
    <property type="protein sequence ID" value="MELO3C027887.2.1"/>
    <property type="gene ID" value="MELO3C027887.2"/>
</dbReference>
<name>A0A9I9E2Z4_CUCME</name>
<proteinExistence type="predicted"/>
<protein>
    <submittedName>
        <fullName evidence="1">Uncharacterized protein</fullName>
    </submittedName>
</protein>
<sequence>MLSIGFAGLLATGFADLEEYILDGRRSSCFGYSYK</sequence>